<keyword evidence="6" id="KW-0966">Cell projection</keyword>
<dbReference type="Proteomes" id="UP001226762">
    <property type="component" value="Unassembled WGS sequence"/>
</dbReference>
<dbReference type="GO" id="GO:0044780">
    <property type="term" value="P:bacterial-type flagellum assembly"/>
    <property type="evidence" value="ECO:0007669"/>
    <property type="project" value="InterPro"/>
</dbReference>
<keyword evidence="2 4" id="KW-0732">Signal</keyword>
<comment type="similarity">
    <text evidence="4">Belongs to the FlgA family.</text>
</comment>
<dbReference type="GO" id="GO:0042597">
    <property type="term" value="C:periplasmic space"/>
    <property type="evidence" value="ECO:0007669"/>
    <property type="project" value="UniProtKB-SubCell"/>
</dbReference>
<dbReference type="InterPro" id="IPR017585">
    <property type="entry name" value="SAF_FlgA"/>
</dbReference>
<evidence type="ECO:0000256" key="3">
    <source>
        <dbReference type="ARBA" id="ARBA00022764"/>
    </source>
</evidence>
<comment type="caution">
    <text evidence="6">The sequence shown here is derived from an EMBL/GenBank/DDBJ whole genome shotgun (WGS) entry which is preliminary data.</text>
</comment>
<dbReference type="AlphaFoldDB" id="A0AAE4B4T1"/>
<dbReference type="EMBL" id="JANHAX010000003">
    <property type="protein sequence ID" value="MDQ2090560.1"/>
    <property type="molecule type" value="Genomic_DNA"/>
</dbReference>
<reference evidence="6" key="1">
    <citation type="submission" date="2022-07" db="EMBL/GenBank/DDBJ databases">
        <authorList>
            <person name="Otstavnykh N."/>
            <person name="Isaeva M."/>
            <person name="Bystritskaya E."/>
        </authorList>
    </citation>
    <scope>NUCLEOTIDE SEQUENCE</scope>
    <source>
        <strain evidence="6">KCTC 52189</strain>
    </source>
</reference>
<feature type="domain" description="SAF" evidence="5">
    <location>
        <begin position="18"/>
        <end position="76"/>
    </location>
</feature>
<feature type="chain" id="PRO_5041776523" description="Flagella basal body P-ring formation protein FlgA" evidence="4">
    <location>
        <begin position="19"/>
        <end position="139"/>
    </location>
</feature>
<dbReference type="InterPro" id="IPR013974">
    <property type="entry name" value="SAF"/>
</dbReference>
<dbReference type="PANTHER" id="PTHR36307">
    <property type="entry name" value="FLAGELLA BASAL BODY P-RING FORMATION PROTEIN FLGA"/>
    <property type="match status" value="1"/>
</dbReference>
<comment type="function">
    <text evidence="4">Involved in the assembly process of the P-ring formation. It may associate with FlgF on the rod constituting a structure essential for the P-ring assembly or may act as a modulator protein for the P-ring assembly.</text>
</comment>
<comment type="subcellular location">
    <subcellularLocation>
        <location evidence="1 4">Periplasm</location>
    </subcellularLocation>
</comment>
<keyword evidence="3 4" id="KW-0574">Periplasm</keyword>
<dbReference type="RefSeq" id="WP_306735836.1">
    <property type="nucleotide sequence ID" value="NZ_JANHAX010000003.1"/>
</dbReference>
<evidence type="ECO:0000313" key="6">
    <source>
        <dbReference type="EMBL" id="MDQ2090560.1"/>
    </source>
</evidence>
<proteinExistence type="inferred from homology"/>
<dbReference type="NCBIfam" id="TIGR03170">
    <property type="entry name" value="flgA_cterm"/>
    <property type="match status" value="1"/>
</dbReference>
<keyword evidence="4" id="KW-1005">Bacterial flagellum biogenesis</keyword>
<dbReference type="CDD" id="cd11614">
    <property type="entry name" value="SAF_CpaB_FlgA_like"/>
    <property type="match status" value="1"/>
</dbReference>
<protein>
    <recommendedName>
        <fullName evidence="4">Flagella basal body P-ring formation protein FlgA</fullName>
    </recommendedName>
</protein>
<evidence type="ECO:0000256" key="2">
    <source>
        <dbReference type="ARBA" id="ARBA00022729"/>
    </source>
</evidence>
<evidence type="ECO:0000256" key="4">
    <source>
        <dbReference type="RuleBase" id="RU362063"/>
    </source>
</evidence>
<sequence length="139" mass="14612">MRTLAVVALFWLAGPVAADTVVPVRTIRAQEVIAPGDLQLRAVDVAGGFTAVDEVAGLEAKVALYPGRPVRPVDVGPPAVIERNQVVPLTYARGGLSIRTEGRALDRAAVGDRVKVMNLASRNTVMGRVQTDGSISVSE</sequence>
<name>A0AAE4B4T1_9RHOB</name>
<gene>
    <name evidence="6" type="primary">flgA</name>
    <name evidence="6" type="ORF">NO357_11675</name>
</gene>
<keyword evidence="7" id="KW-1185">Reference proteome</keyword>
<feature type="signal peptide" evidence="4">
    <location>
        <begin position="1"/>
        <end position="18"/>
    </location>
</feature>
<dbReference type="PANTHER" id="PTHR36307:SF1">
    <property type="entry name" value="FLAGELLA BASAL BODY P-RING FORMATION PROTEIN FLGA"/>
    <property type="match status" value="1"/>
</dbReference>
<dbReference type="Pfam" id="PF13144">
    <property type="entry name" value="ChapFlgA"/>
    <property type="match status" value="1"/>
</dbReference>
<dbReference type="SMART" id="SM00858">
    <property type="entry name" value="SAF"/>
    <property type="match status" value="1"/>
</dbReference>
<evidence type="ECO:0000259" key="5">
    <source>
        <dbReference type="SMART" id="SM00858"/>
    </source>
</evidence>
<reference evidence="6" key="2">
    <citation type="submission" date="2023-02" db="EMBL/GenBank/DDBJ databases">
        <title>'Rhodoalgimonas zhirmunskyi' gen. nov., isolated from a red alga.</title>
        <authorList>
            <person name="Nedashkovskaya O.I."/>
            <person name="Otstavnykh N.Y."/>
            <person name="Bystritskaya E.P."/>
            <person name="Balabanova L.A."/>
            <person name="Isaeva M.P."/>
        </authorList>
    </citation>
    <scope>NUCLEOTIDE SEQUENCE</scope>
    <source>
        <strain evidence="6">KCTC 52189</strain>
    </source>
</reference>
<keyword evidence="6" id="KW-0282">Flagellum</keyword>
<evidence type="ECO:0000256" key="1">
    <source>
        <dbReference type="ARBA" id="ARBA00004418"/>
    </source>
</evidence>
<dbReference type="Gene3D" id="2.30.30.760">
    <property type="match status" value="1"/>
</dbReference>
<evidence type="ECO:0000313" key="7">
    <source>
        <dbReference type="Proteomes" id="UP001226762"/>
    </source>
</evidence>
<keyword evidence="6" id="KW-0969">Cilium</keyword>
<accession>A0AAE4B4T1</accession>
<organism evidence="6 7">
    <name type="scientific">Marimonas arenosa</name>
    <dbReference type="NCBI Taxonomy" id="1795305"/>
    <lineage>
        <taxon>Bacteria</taxon>
        <taxon>Pseudomonadati</taxon>
        <taxon>Pseudomonadota</taxon>
        <taxon>Alphaproteobacteria</taxon>
        <taxon>Rhodobacterales</taxon>
        <taxon>Paracoccaceae</taxon>
        <taxon>Marimonas</taxon>
    </lineage>
</organism>
<dbReference type="InterPro" id="IPR039246">
    <property type="entry name" value="Flagellar_FlgA"/>
</dbReference>